<feature type="domain" description="FAD-binding" evidence="3">
    <location>
        <begin position="6"/>
        <end position="344"/>
    </location>
</feature>
<dbReference type="SUPFAM" id="SSF51905">
    <property type="entry name" value="FAD/NAD(P)-binding domain"/>
    <property type="match status" value="1"/>
</dbReference>
<evidence type="ECO:0000259" key="3">
    <source>
        <dbReference type="Pfam" id="PF01494"/>
    </source>
</evidence>
<gene>
    <name evidence="5" type="ORF">J2Z30_005711</name>
    <name evidence="4" type="ORF">SIRAN7672</name>
</gene>
<dbReference type="Pfam" id="PF01494">
    <property type="entry name" value="FAD_binding_3"/>
    <property type="match status" value="1"/>
</dbReference>
<protein>
    <submittedName>
        <fullName evidence="4">4-hydroxybenzoate 3-monooxygenase</fullName>
    </submittedName>
    <submittedName>
        <fullName evidence="5">p-hydroxybenzoate 3-monooxygenase</fullName>
        <ecNumber evidence="5">1.14.13.2</ecNumber>
    </submittedName>
</protein>
<keyword evidence="2" id="KW-0520">NAD</keyword>
<keyword evidence="1 5" id="KW-0560">Oxidoreductase</keyword>
<dbReference type="Gene3D" id="3.30.9.10">
    <property type="entry name" value="D-Amino Acid Oxidase, subunit A, domain 2"/>
    <property type="match status" value="1"/>
</dbReference>
<dbReference type="AlphaFoldDB" id="A0A060ZYG1"/>
<dbReference type="InterPro" id="IPR036188">
    <property type="entry name" value="FAD/NAD-bd_sf"/>
</dbReference>
<evidence type="ECO:0000313" key="5">
    <source>
        <dbReference type="EMBL" id="MBP2064687.1"/>
    </source>
</evidence>
<sequence length="402" mass="44197">MKRLTTRVAIVGAGPGGLLLSHLLRLSGVDSIVLERRSRAYVEKRVRAGLLEGGTVDFLRAAGLTDRLDREGLVHEGFVFRFGSRAHRMPFTELTGRTVHMYGQQELVKDLIRARTEAGARLWFDVPDIELRGLETDTPAVRCTVAGEPVEIACDFVAGCDGFHGVSRRSVPPGALTTYERAYPYAWLGVLAQAPPAAEELIYAVHGRGFALHSMRSPAVSRLYLQVEAGEPVENWPDERIWKELHTRLDIDGAPELAEGPVLEKSCVALRGFVTEPMSYGRLFLAGDAAHIVPPTAAKGLNLAVADIKVLAAAFREFYETGDRGPLDGYSAACLPGVWQAQEFSDWMSRLLHRPTEGRVFDERLQHARLEAVVHSPAAARDFAENYVGLARERTPARGGRP</sequence>
<dbReference type="EMBL" id="LK022848">
    <property type="protein sequence ID" value="CDR12479.1"/>
    <property type="molecule type" value="Genomic_DNA"/>
</dbReference>
<proteinExistence type="predicted"/>
<dbReference type="GO" id="GO:0071949">
    <property type="term" value="F:FAD binding"/>
    <property type="evidence" value="ECO:0007669"/>
    <property type="project" value="InterPro"/>
</dbReference>
<organism evidence="4">
    <name type="scientific">Streptomyces iranensis</name>
    <dbReference type="NCBI Taxonomy" id="576784"/>
    <lineage>
        <taxon>Bacteria</taxon>
        <taxon>Bacillati</taxon>
        <taxon>Actinomycetota</taxon>
        <taxon>Actinomycetes</taxon>
        <taxon>Kitasatosporales</taxon>
        <taxon>Streptomycetaceae</taxon>
        <taxon>Streptomyces</taxon>
        <taxon>Streptomyces violaceusniger group</taxon>
    </lineage>
</organism>
<dbReference type="NCBIfam" id="NF006091">
    <property type="entry name" value="PRK08243.1"/>
    <property type="match status" value="1"/>
</dbReference>
<dbReference type="HOGENOM" id="CLU_057691_0_0_11"/>
<keyword evidence="6" id="KW-1185">Reference proteome</keyword>
<accession>A0A060ZYG1</accession>
<dbReference type="InterPro" id="IPR050631">
    <property type="entry name" value="PheA/TfdB_FAD_monoxygenase"/>
</dbReference>
<dbReference type="SUPFAM" id="SSF54373">
    <property type="entry name" value="FAD-linked reductases, C-terminal domain"/>
    <property type="match status" value="1"/>
</dbReference>
<dbReference type="EMBL" id="JAGGLR010000016">
    <property type="protein sequence ID" value="MBP2064687.1"/>
    <property type="molecule type" value="Genomic_DNA"/>
</dbReference>
<name>A0A060ZYG1_9ACTN</name>
<reference evidence="5 6" key="2">
    <citation type="submission" date="2021-03" db="EMBL/GenBank/DDBJ databases">
        <title>Genomic Encyclopedia of Type Strains, Phase IV (KMG-IV): sequencing the most valuable type-strain genomes for metagenomic binning, comparative biology and taxonomic classification.</title>
        <authorList>
            <person name="Goeker M."/>
        </authorList>
    </citation>
    <scope>NUCLEOTIDE SEQUENCE [LARGE SCALE GENOMIC DNA]</scope>
    <source>
        <strain evidence="5 6">DSM 41954</strain>
    </source>
</reference>
<evidence type="ECO:0000256" key="1">
    <source>
        <dbReference type="ARBA" id="ARBA00023002"/>
    </source>
</evidence>
<dbReference type="PRINTS" id="PR00420">
    <property type="entry name" value="RNGMNOXGNASE"/>
</dbReference>
<dbReference type="Proteomes" id="UP000756710">
    <property type="component" value="Unassembled WGS sequence"/>
</dbReference>
<evidence type="ECO:0000256" key="2">
    <source>
        <dbReference type="ARBA" id="ARBA00023027"/>
    </source>
</evidence>
<dbReference type="EC" id="1.14.13.2" evidence="5"/>
<dbReference type="Gene3D" id="3.50.50.60">
    <property type="entry name" value="FAD/NAD(P)-binding domain"/>
    <property type="match status" value="1"/>
</dbReference>
<evidence type="ECO:0000313" key="4">
    <source>
        <dbReference type="EMBL" id="CDR12479.1"/>
    </source>
</evidence>
<dbReference type="PANTHER" id="PTHR43476">
    <property type="entry name" value="3-(3-HYDROXY-PHENYL)PROPIONATE/3-HYDROXYCINNAMIC ACID HYDROXYLASE"/>
    <property type="match status" value="1"/>
</dbReference>
<dbReference type="RefSeq" id="WP_308280093.1">
    <property type="nucleotide sequence ID" value="NZ_BAABDR010000008.1"/>
</dbReference>
<dbReference type="GO" id="GO:0018659">
    <property type="term" value="F:4-hydroxybenzoate 3-monooxygenase activity"/>
    <property type="evidence" value="ECO:0007669"/>
    <property type="project" value="UniProtKB-EC"/>
</dbReference>
<reference evidence="4" key="1">
    <citation type="submission" date="2014-05" db="EMBL/GenBank/DDBJ databases">
        <authorList>
            <person name="Horn Fabian"/>
        </authorList>
    </citation>
    <scope>NUCLEOTIDE SEQUENCE</scope>
</reference>
<dbReference type="InterPro" id="IPR002938">
    <property type="entry name" value="FAD-bd"/>
</dbReference>
<keyword evidence="4" id="KW-0503">Monooxygenase</keyword>
<dbReference type="PANTHER" id="PTHR43476:SF4">
    <property type="entry name" value="BLR0106 PROTEIN"/>
    <property type="match status" value="1"/>
</dbReference>
<evidence type="ECO:0000313" key="6">
    <source>
        <dbReference type="Proteomes" id="UP000756710"/>
    </source>
</evidence>